<dbReference type="Pfam" id="PF08666">
    <property type="entry name" value="SAF"/>
    <property type="match status" value="1"/>
</dbReference>
<reference evidence="3 4" key="1">
    <citation type="submission" date="2017-09" db="EMBL/GenBank/DDBJ databases">
        <title>Bacterial strain isolated from the female urinary microbiota.</title>
        <authorList>
            <person name="Thomas-White K."/>
            <person name="Kumar N."/>
            <person name="Forster S."/>
            <person name="Putonti C."/>
            <person name="Lawley T."/>
            <person name="Wolfe A.J."/>
        </authorList>
    </citation>
    <scope>NUCLEOTIDE SEQUENCE [LARGE SCALE GENOMIC DNA]</scope>
    <source>
        <strain evidence="3 4">UMB1301</strain>
    </source>
</reference>
<evidence type="ECO:0000313" key="3">
    <source>
        <dbReference type="EMBL" id="PMD05165.1"/>
    </source>
</evidence>
<organism evidence="3 4">
    <name type="scientific">Brevibacterium paucivorans</name>
    <dbReference type="NCBI Taxonomy" id="170994"/>
    <lineage>
        <taxon>Bacteria</taxon>
        <taxon>Bacillati</taxon>
        <taxon>Actinomycetota</taxon>
        <taxon>Actinomycetes</taxon>
        <taxon>Micrococcales</taxon>
        <taxon>Brevibacteriaceae</taxon>
        <taxon>Brevibacterium</taxon>
    </lineage>
</organism>
<evidence type="ECO:0000256" key="1">
    <source>
        <dbReference type="SAM" id="MobiDB-lite"/>
    </source>
</evidence>
<dbReference type="CDD" id="cd11614">
    <property type="entry name" value="SAF_CpaB_FlgA_like"/>
    <property type="match status" value="1"/>
</dbReference>
<evidence type="ECO:0000259" key="2">
    <source>
        <dbReference type="SMART" id="SM00858"/>
    </source>
</evidence>
<dbReference type="AlphaFoldDB" id="A0A2N6VM05"/>
<name>A0A2N6VM05_9MICO</name>
<dbReference type="Proteomes" id="UP000235598">
    <property type="component" value="Unassembled WGS sequence"/>
</dbReference>
<proteinExistence type="predicted"/>
<comment type="caution">
    <text evidence="3">The sequence shown here is derived from an EMBL/GenBank/DDBJ whole genome shotgun (WGS) entry which is preliminary data.</text>
</comment>
<dbReference type="InterPro" id="IPR013974">
    <property type="entry name" value="SAF"/>
</dbReference>
<protein>
    <recommendedName>
        <fullName evidence="2">SAF domain-containing protein</fullName>
    </recommendedName>
</protein>
<dbReference type="SMART" id="SM00858">
    <property type="entry name" value="SAF"/>
    <property type="match status" value="1"/>
</dbReference>
<feature type="domain" description="SAF" evidence="2">
    <location>
        <begin position="55"/>
        <end position="117"/>
    </location>
</feature>
<gene>
    <name evidence="3" type="ORF">CJ199_08760</name>
</gene>
<feature type="compositionally biased region" description="Basic residues" evidence="1">
    <location>
        <begin position="15"/>
        <end position="24"/>
    </location>
</feature>
<dbReference type="RefSeq" id="WP_102239106.1">
    <property type="nucleotide sequence ID" value="NZ_PNHK01000003.1"/>
</dbReference>
<dbReference type="Gene3D" id="3.90.1210.10">
    <property type="entry name" value="Antifreeze-like/N-acetylneuraminic acid synthase C-terminal domain"/>
    <property type="match status" value="1"/>
</dbReference>
<evidence type="ECO:0000313" key="4">
    <source>
        <dbReference type="Proteomes" id="UP000235598"/>
    </source>
</evidence>
<dbReference type="EMBL" id="PNHK01000003">
    <property type="protein sequence ID" value="PMD05165.1"/>
    <property type="molecule type" value="Genomic_DNA"/>
</dbReference>
<accession>A0A2N6VM05</accession>
<feature type="region of interest" description="Disordered" evidence="1">
    <location>
        <begin position="1"/>
        <end position="24"/>
    </location>
</feature>
<sequence>MNAWLKRLTGSTDKKRPHAPPRRLTHTQRRLLAAVCAGLATVTLVMALIPRSHGDRIVVANTHIDPGTVIASRQVTTKVFPPQLIPDNAVTDPSQVVGTTSASSLDAGTPVTKTALLEAAPANIPEGHVRVPISVSDPATTSVLKPGHRIQVYSATAEQASSLVDNALVVAVTTANDQFTGQTSVVTIAVKQEDAPQLAGNAGLSFGLLGGSETRATP</sequence>
<dbReference type="OrthoDB" id="4802282at2"/>